<evidence type="ECO:0000313" key="2">
    <source>
        <dbReference type="EMBL" id="NME61935.1"/>
    </source>
</evidence>
<name>A0A7X9RMK7_9BIFI</name>
<gene>
    <name evidence="2" type="ORF">HF844_03825</name>
</gene>
<protein>
    <submittedName>
        <fullName evidence="2">Uncharacterized protein</fullName>
    </submittedName>
</protein>
<keyword evidence="1" id="KW-0472">Membrane</keyword>
<accession>A0A7X9RMK7</accession>
<dbReference type="Proteomes" id="UP000588369">
    <property type="component" value="Unassembled WGS sequence"/>
</dbReference>
<keyword evidence="1" id="KW-1133">Transmembrane helix</keyword>
<dbReference type="GeneID" id="78109315"/>
<dbReference type="RefSeq" id="WP_101451843.1">
    <property type="nucleotide sequence ID" value="NZ_JABAGI010000003.1"/>
</dbReference>
<evidence type="ECO:0000313" key="3">
    <source>
        <dbReference type="Proteomes" id="UP000588369"/>
    </source>
</evidence>
<comment type="caution">
    <text evidence="2">The sequence shown here is derived from an EMBL/GenBank/DDBJ whole genome shotgun (WGS) entry which is preliminary data.</text>
</comment>
<reference evidence="2 3" key="1">
    <citation type="submission" date="2020-04" db="EMBL/GenBank/DDBJ databases">
        <authorList>
            <person name="Hitch T.C.A."/>
            <person name="Wylensek D."/>
            <person name="Clavel T."/>
        </authorList>
    </citation>
    <scope>NUCLEOTIDE SEQUENCE [LARGE SCALE GENOMIC DNA]</scope>
    <source>
        <strain evidence="2 3">BSM-130-P53-3C</strain>
    </source>
</reference>
<evidence type="ECO:0000256" key="1">
    <source>
        <dbReference type="SAM" id="Phobius"/>
    </source>
</evidence>
<keyword evidence="1" id="KW-0812">Transmembrane</keyword>
<sequence length="129" mass="14591">MLYDLTRVSGERVSQVDELKVSRRVWIRQSTFFLALGGFATGSVLSMILVPILGTGSWLPYLPAPIMSALFVFLFSRKRSTAGEKTLRRWDQWRNKRRSLDGEFVLPGDPTPSSPTSYHITIQHSHPVA</sequence>
<feature type="transmembrane region" description="Helical" evidence="1">
    <location>
        <begin position="32"/>
        <end position="52"/>
    </location>
</feature>
<proteinExistence type="predicted"/>
<dbReference type="EMBL" id="JABAGI010000003">
    <property type="protein sequence ID" value="NME61935.1"/>
    <property type="molecule type" value="Genomic_DNA"/>
</dbReference>
<feature type="transmembrane region" description="Helical" evidence="1">
    <location>
        <begin position="58"/>
        <end position="75"/>
    </location>
</feature>
<organism evidence="2 3">
    <name type="scientific">Bifidobacterium thermophilum</name>
    <dbReference type="NCBI Taxonomy" id="33905"/>
    <lineage>
        <taxon>Bacteria</taxon>
        <taxon>Bacillati</taxon>
        <taxon>Actinomycetota</taxon>
        <taxon>Actinomycetes</taxon>
        <taxon>Bifidobacteriales</taxon>
        <taxon>Bifidobacteriaceae</taxon>
        <taxon>Bifidobacterium</taxon>
    </lineage>
</organism>
<dbReference type="AlphaFoldDB" id="A0A7X9RMK7"/>